<evidence type="ECO:0000313" key="2">
    <source>
        <dbReference type="Proteomes" id="UP000887013"/>
    </source>
</evidence>
<keyword evidence="2" id="KW-1185">Reference proteome</keyword>
<evidence type="ECO:0000313" key="1">
    <source>
        <dbReference type="EMBL" id="GFT29977.1"/>
    </source>
</evidence>
<comment type="caution">
    <text evidence="1">The sequence shown here is derived from an EMBL/GenBank/DDBJ whole genome shotgun (WGS) entry which is preliminary data.</text>
</comment>
<dbReference type="AlphaFoldDB" id="A0A8X6TNL7"/>
<protein>
    <submittedName>
        <fullName evidence="1">Uncharacterized protein</fullName>
    </submittedName>
</protein>
<sequence length="93" mass="10349">MRLNFGVIGPESMLSACVAVIREKHGVLKGTTGGLPFGRVYARFQHSTVVDCEIYLSPLDSPFSTEARVILTAFRGRWERDGARWHSLISRVA</sequence>
<accession>A0A8X6TNL7</accession>
<dbReference type="EMBL" id="BMAW01061160">
    <property type="protein sequence ID" value="GFT29977.1"/>
    <property type="molecule type" value="Genomic_DNA"/>
</dbReference>
<dbReference type="Proteomes" id="UP000887013">
    <property type="component" value="Unassembled WGS sequence"/>
</dbReference>
<gene>
    <name evidence="1" type="ORF">NPIL_473141</name>
</gene>
<reference evidence="1" key="1">
    <citation type="submission" date="2020-08" db="EMBL/GenBank/DDBJ databases">
        <title>Multicomponent nature underlies the extraordinary mechanical properties of spider dragline silk.</title>
        <authorList>
            <person name="Kono N."/>
            <person name="Nakamura H."/>
            <person name="Mori M."/>
            <person name="Yoshida Y."/>
            <person name="Ohtoshi R."/>
            <person name="Malay A.D."/>
            <person name="Moran D.A.P."/>
            <person name="Tomita M."/>
            <person name="Numata K."/>
            <person name="Arakawa K."/>
        </authorList>
    </citation>
    <scope>NUCLEOTIDE SEQUENCE</scope>
</reference>
<name>A0A8X6TNL7_NEPPI</name>
<organism evidence="1 2">
    <name type="scientific">Nephila pilipes</name>
    <name type="common">Giant wood spider</name>
    <name type="synonym">Nephila maculata</name>
    <dbReference type="NCBI Taxonomy" id="299642"/>
    <lineage>
        <taxon>Eukaryota</taxon>
        <taxon>Metazoa</taxon>
        <taxon>Ecdysozoa</taxon>
        <taxon>Arthropoda</taxon>
        <taxon>Chelicerata</taxon>
        <taxon>Arachnida</taxon>
        <taxon>Araneae</taxon>
        <taxon>Araneomorphae</taxon>
        <taxon>Entelegynae</taxon>
        <taxon>Araneoidea</taxon>
        <taxon>Nephilidae</taxon>
        <taxon>Nephila</taxon>
    </lineage>
</organism>
<proteinExistence type="predicted"/>